<dbReference type="Proteomes" id="UP001218188">
    <property type="component" value="Unassembled WGS sequence"/>
</dbReference>
<name>A0AAD6WYK7_9AGAR</name>
<dbReference type="GO" id="GO:0012505">
    <property type="term" value="C:endomembrane system"/>
    <property type="evidence" value="ECO:0007669"/>
    <property type="project" value="TreeGrafter"/>
</dbReference>
<dbReference type="AlphaFoldDB" id="A0AAD6WYK7"/>
<dbReference type="InterPro" id="IPR050577">
    <property type="entry name" value="MAPR/NEUFC/NENF-like"/>
</dbReference>
<reference evidence="4" key="1">
    <citation type="submission" date="2023-03" db="EMBL/GenBank/DDBJ databases">
        <title>Massive genome expansion in bonnet fungi (Mycena s.s.) driven by repeated elements and novel gene families across ecological guilds.</title>
        <authorList>
            <consortium name="Lawrence Berkeley National Laboratory"/>
            <person name="Harder C.B."/>
            <person name="Miyauchi S."/>
            <person name="Viragh M."/>
            <person name="Kuo A."/>
            <person name="Thoen E."/>
            <person name="Andreopoulos B."/>
            <person name="Lu D."/>
            <person name="Skrede I."/>
            <person name="Drula E."/>
            <person name="Henrissat B."/>
            <person name="Morin E."/>
            <person name="Kohler A."/>
            <person name="Barry K."/>
            <person name="LaButti K."/>
            <person name="Morin E."/>
            <person name="Salamov A."/>
            <person name="Lipzen A."/>
            <person name="Mereny Z."/>
            <person name="Hegedus B."/>
            <person name="Baldrian P."/>
            <person name="Stursova M."/>
            <person name="Weitz H."/>
            <person name="Taylor A."/>
            <person name="Grigoriev I.V."/>
            <person name="Nagy L.G."/>
            <person name="Martin F."/>
            <person name="Kauserud H."/>
        </authorList>
    </citation>
    <scope>NUCLEOTIDE SEQUENCE</scope>
    <source>
        <strain evidence="4">CBHHK200</strain>
    </source>
</reference>
<evidence type="ECO:0000256" key="1">
    <source>
        <dbReference type="ARBA" id="ARBA00038357"/>
    </source>
</evidence>
<evidence type="ECO:0000259" key="3">
    <source>
        <dbReference type="SMART" id="SM01117"/>
    </source>
</evidence>
<dbReference type="InterPro" id="IPR036400">
    <property type="entry name" value="Cyt_B5-like_heme/steroid_sf"/>
</dbReference>
<gene>
    <name evidence="4" type="ORF">C8F04DRAFT_1108241</name>
</gene>
<dbReference type="Gene3D" id="3.10.120.10">
    <property type="entry name" value="Cytochrome b5-like heme/steroid binding domain"/>
    <property type="match status" value="1"/>
</dbReference>
<sequence length="141" mass="15804">MSFAERNKSSPLVLPPPQPNLNENLGSLDLPVYSHADLLAARDEDQYEHGPRILVGLKDYVFDVTPLMGFLIPGGQLSNYAGKDISFALTKASNRREDTTVKGYGTLSSNELKMLDEWTSVFLRRFTVVGRLEMDTMTTEY</sequence>
<feature type="domain" description="Cytochrome b5 heme-binding" evidence="3">
    <location>
        <begin position="41"/>
        <end position="133"/>
    </location>
</feature>
<feature type="region of interest" description="Disordered" evidence="2">
    <location>
        <begin position="1"/>
        <end position="20"/>
    </location>
</feature>
<evidence type="ECO:0000313" key="4">
    <source>
        <dbReference type="EMBL" id="KAJ7032228.1"/>
    </source>
</evidence>
<evidence type="ECO:0000313" key="5">
    <source>
        <dbReference type="Proteomes" id="UP001218188"/>
    </source>
</evidence>
<organism evidence="4 5">
    <name type="scientific">Mycena alexandri</name>
    <dbReference type="NCBI Taxonomy" id="1745969"/>
    <lineage>
        <taxon>Eukaryota</taxon>
        <taxon>Fungi</taxon>
        <taxon>Dikarya</taxon>
        <taxon>Basidiomycota</taxon>
        <taxon>Agaricomycotina</taxon>
        <taxon>Agaricomycetes</taxon>
        <taxon>Agaricomycetidae</taxon>
        <taxon>Agaricales</taxon>
        <taxon>Marasmiineae</taxon>
        <taxon>Mycenaceae</taxon>
        <taxon>Mycena</taxon>
    </lineage>
</organism>
<accession>A0AAD6WYK7</accession>
<protein>
    <recommendedName>
        <fullName evidence="3">Cytochrome b5 heme-binding domain-containing protein</fullName>
    </recommendedName>
</protein>
<dbReference type="PANTHER" id="PTHR10281:SF76">
    <property type="entry name" value="CALCUTTA CUP-RELATED"/>
    <property type="match status" value="1"/>
</dbReference>
<evidence type="ECO:0000256" key="2">
    <source>
        <dbReference type="SAM" id="MobiDB-lite"/>
    </source>
</evidence>
<keyword evidence="5" id="KW-1185">Reference proteome</keyword>
<dbReference type="PANTHER" id="PTHR10281">
    <property type="entry name" value="MEMBRANE-ASSOCIATED PROGESTERONE RECEPTOR COMPONENT-RELATED"/>
    <property type="match status" value="1"/>
</dbReference>
<dbReference type="InterPro" id="IPR001199">
    <property type="entry name" value="Cyt_B5-like_heme/steroid-bd"/>
</dbReference>
<dbReference type="EMBL" id="JARJCM010000075">
    <property type="protein sequence ID" value="KAJ7032228.1"/>
    <property type="molecule type" value="Genomic_DNA"/>
</dbReference>
<proteinExistence type="inferred from homology"/>
<comment type="caution">
    <text evidence="4">The sequence shown here is derived from an EMBL/GenBank/DDBJ whole genome shotgun (WGS) entry which is preliminary data.</text>
</comment>
<dbReference type="SMART" id="SM01117">
    <property type="entry name" value="Cyt-b5"/>
    <property type="match status" value="1"/>
</dbReference>
<dbReference type="GO" id="GO:0016020">
    <property type="term" value="C:membrane"/>
    <property type="evidence" value="ECO:0007669"/>
    <property type="project" value="TreeGrafter"/>
</dbReference>
<dbReference type="SUPFAM" id="SSF55856">
    <property type="entry name" value="Cytochrome b5-like heme/steroid binding domain"/>
    <property type="match status" value="1"/>
</dbReference>
<comment type="similarity">
    <text evidence="1">Belongs to the cytochrome b5 family. MAPR subfamily.</text>
</comment>